<proteinExistence type="predicted"/>
<dbReference type="AlphaFoldDB" id="A0AAU9KQK0"/>
<protein>
    <submittedName>
        <fullName evidence="1">Uncharacterized protein</fullName>
    </submittedName>
</protein>
<evidence type="ECO:0000313" key="2">
    <source>
        <dbReference type="Proteomes" id="UP001160483"/>
    </source>
</evidence>
<name>A0AAU9KQK0_9STRA</name>
<dbReference type="Proteomes" id="UP001160483">
    <property type="component" value="Unassembled WGS sequence"/>
</dbReference>
<comment type="caution">
    <text evidence="1">The sequence shown here is derived from an EMBL/GenBank/DDBJ whole genome shotgun (WGS) entry which is preliminary data.</text>
</comment>
<evidence type="ECO:0000313" key="1">
    <source>
        <dbReference type="EMBL" id="CAH0473896.1"/>
    </source>
</evidence>
<sequence length="156" mass="17693">MQNVHVYDSTVIEALVQQRQSVVRFVCDAIVSAVDKHEASFDQRGRKNLEKFKFTQVKGDAYTLHIPLSMRLHSAFYVGRLKHYWPAILPSSVDSPRAYTAFIYCVVTSSEEAGTSHATPRSLDEERHSILPDVQDAVRIQQLHTKSSQKGLYSLD</sequence>
<accession>A0AAU9KQK0</accession>
<reference evidence="1" key="1">
    <citation type="submission" date="2021-11" db="EMBL/GenBank/DDBJ databases">
        <authorList>
            <person name="Islam A."/>
            <person name="Islam S."/>
            <person name="Flora M.S."/>
            <person name="Rahman M."/>
            <person name="Ziaur R.M."/>
            <person name="Epstein J.H."/>
            <person name="Hassan M."/>
            <person name="Klassen M."/>
            <person name="Woodard K."/>
            <person name="Webb A."/>
            <person name="Webby R.J."/>
            <person name="El Zowalaty M.E."/>
        </authorList>
    </citation>
    <scope>NUCLEOTIDE SEQUENCE</scope>
    <source>
        <strain evidence="1">Pbs3</strain>
    </source>
</reference>
<gene>
    <name evidence="1" type="ORF">PBS003_LOCUS770</name>
</gene>
<organism evidence="1 2">
    <name type="scientific">Peronospora belbahrii</name>
    <dbReference type="NCBI Taxonomy" id="622444"/>
    <lineage>
        <taxon>Eukaryota</taxon>
        <taxon>Sar</taxon>
        <taxon>Stramenopiles</taxon>
        <taxon>Oomycota</taxon>
        <taxon>Peronosporomycetes</taxon>
        <taxon>Peronosporales</taxon>
        <taxon>Peronosporaceae</taxon>
        <taxon>Peronospora</taxon>
    </lineage>
</organism>
<dbReference type="EMBL" id="CAKKTJ010000090">
    <property type="protein sequence ID" value="CAH0473896.1"/>
    <property type="molecule type" value="Genomic_DNA"/>
</dbReference>